<name>A0A2P7QW56_9SPHN</name>
<dbReference type="RefSeq" id="WP_106512353.1">
    <property type="nucleotide sequence ID" value="NZ_PXYI01000002.1"/>
</dbReference>
<dbReference type="SMART" id="SM00470">
    <property type="entry name" value="ParB"/>
    <property type="match status" value="1"/>
</dbReference>
<protein>
    <submittedName>
        <fullName evidence="2">Chromosome partitioning protein ParB</fullName>
    </submittedName>
</protein>
<comment type="caution">
    <text evidence="2">The sequence shown here is derived from an EMBL/GenBank/DDBJ whole genome shotgun (WGS) entry which is preliminary data.</text>
</comment>
<evidence type="ECO:0000313" key="2">
    <source>
        <dbReference type="EMBL" id="PSJ42184.1"/>
    </source>
</evidence>
<feature type="domain" description="ParB-like N-terminal" evidence="1">
    <location>
        <begin position="19"/>
        <end position="113"/>
    </location>
</feature>
<accession>A0A2P7QW56</accession>
<sequence>MTALHRTQPVVLGFEQSSVRVPIDAIRPLREVSGRTRRSAKYRQIAASIAEVGIVEPPAVIRDAQDRDLYHLLDGHVRVAILREQGETDVTCLVAIDDEAFTYNKRISRVATIQEHKMILKAIAKGVPEERLARALNVNIAHIRAKQKMLIGICPEVVDLLRDRHVPINVFRELRFMKTVRQIEAAQAMITMNRYSLAYAKSLLAATPADQMVEGKKRRRRGLSRAQIETVRRETCNLDRELRLVEQDYGVDQLDLVLATGFVTRLLGNVRVVRHLAQHHSDILAEFQKIAEAQGAS</sequence>
<evidence type="ECO:0000313" key="3">
    <source>
        <dbReference type="Proteomes" id="UP000241167"/>
    </source>
</evidence>
<dbReference type="Proteomes" id="UP000241167">
    <property type="component" value="Unassembled WGS sequence"/>
</dbReference>
<dbReference type="AlphaFoldDB" id="A0A2P7QW56"/>
<dbReference type="InterPro" id="IPR036086">
    <property type="entry name" value="ParB/Sulfiredoxin_sf"/>
</dbReference>
<dbReference type="InterPro" id="IPR011111">
    <property type="entry name" value="Plasmid_RepB"/>
</dbReference>
<dbReference type="Pfam" id="PF07506">
    <property type="entry name" value="RepB"/>
    <property type="match status" value="1"/>
</dbReference>
<dbReference type="OrthoDB" id="7632576at2"/>
<dbReference type="SUPFAM" id="SSF109709">
    <property type="entry name" value="KorB DNA-binding domain-like"/>
    <property type="match status" value="1"/>
</dbReference>
<keyword evidence="3" id="KW-1185">Reference proteome</keyword>
<proteinExistence type="predicted"/>
<dbReference type="InterPro" id="IPR003115">
    <property type="entry name" value="ParB_N"/>
</dbReference>
<dbReference type="EMBL" id="PXYI01000002">
    <property type="protein sequence ID" value="PSJ42184.1"/>
    <property type="molecule type" value="Genomic_DNA"/>
</dbReference>
<evidence type="ECO:0000259" key="1">
    <source>
        <dbReference type="SMART" id="SM00470"/>
    </source>
</evidence>
<dbReference type="Gene3D" id="3.90.1530.10">
    <property type="entry name" value="Conserved hypothetical protein from pyrococcus furiosus pfu- 392566-001, ParB domain"/>
    <property type="match status" value="1"/>
</dbReference>
<organism evidence="2 3">
    <name type="scientific">Allosphingosinicella deserti</name>
    <dbReference type="NCBI Taxonomy" id="2116704"/>
    <lineage>
        <taxon>Bacteria</taxon>
        <taxon>Pseudomonadati</taxon>
        <taxon>Pseudomonadota</taxon>
        <taxon>Alphaproteobacteria</taxon>
        <taxon>Sphingomonadales</taxon>
        <taxon>Sphingomonadaceae</taxon>
        <taxon>Allosphingosinicella</taxon>
    </lineage>
</organism>
<reference evidence="2 3" key="1">
    <citation type="submission" date="2018-03" db="EMBL/GenBank/DDBJ databases">
        <title>The draft genome of Sphingosinicella sp. GL-C-18.</title>
        <authorList>
            <person name="Liu L."/>
            <person name="Li L."/>
            <person name="Liang L."/>
            <person name="Zhang X."/>
            <person name="Wang T."/>
        </authorList>
    </citation>
    <scope>NUCLEOTIDE SEQUENCE [LARGE SCALE GENOMIC DNA]</scope>
    <source>
        <strain evidence="2 3">GL-C-18</strain>
    </source>
</reference>
<dbReference type="SUPFAM" id="SSF110849">
    <property type="entry name" value="ParB/Sulfiredoxin"/>
    <property type="match status" value="1"/>
</dbReference>
<gene>
    <name evidence="2" type="ORF">C7I55_08090</name>
</gene>